<evidence type="ECO:0008006" key="4">
    <source>
        <dbReference type="Google" id="ProtNLM"/>
    </source>
</evidence>
<feature type="transmembrane region" description="Helical" evidence="1">
    <location>
        <begin position="81"/>
        <end position="101"/>
    </location>
</feature>
<proteinExistence type="predicted"/>
<keyword evidence="1" id="KW-0812">Transmembrane</keyword>
<keyword evidence="1" id="KW-0472">Membrane</keyword>
<dbReference type="RefSeq" id="WP_377917033.1">
    <property type="nucleotide sequence ID" value="NZ_JBHSKS010000016.1"/>
</dbReference>
<feature type="transmembrane region" description="Helical" evidence="1">
    <location>
        <begin position="163"/>
        <end position="183"/>
    </location>
</feature>
<feature type="transmembrane region" description="Helical" evidence="1">
    <location>
        <begin position="107"/>
        <end position="124"/>
    </location>
</feature>
<dbReference type="Proteomes" id="UP001596163">
    <property type="component" value="Unassembled WGS sequence"/>
</dbReference>
<feature type="transmembrane region" description="Helical" evidence="1">
    <location>
        <begin position="12"/>
        <end position="30"/>
    </location>
</feature>
<comment type="caution">
    <text evidence="2">The sequence shown here is derived from an EMBL/GenBank/DDBJ whole genome shotgun (WGS) entry which is preliminary data.</text>
</comment>
<keyword evidence="3" id="KW-1185">Reference proteome</keyword>
<evidence type="ECO:0000256" key="1">
    <source>
        <dbReference type="SAM" id="Phobius"/>
    </source>
</evidence>
<accession>A0ABW0C1Y0</accession>
<sequence length="276" mass="31603">MGFLQRTFQYLSWLSLDVVVGAMAGMYFFMDLFHVHLQWPAFALLGLAVWSIYTLDHLIDVQTVRTELVPRREFHRKFRKALCGLLILSVLIGLVGAFTWFGWGKELQLTLILALLILGSRVMIRKIGPGWMKEFSIAVFYVVGIVWLPILRAEAIDITRSSLLFLPGYILLAFLNLLMLSFLDRDEDAKSGFFSVASTLPTQKIIQLIRQVAFGLIFLSLAGFIFLPSFYRPFSCVVVLMALVHYVSFFQSGLPVHQKRQRMELAFSIPWLLMLL</sequence>
<feature type="transmembrane region" description="Helical" evidence="1">
    <location>
        <begin position="212"/>
        <end position="231"/>
    </location>
</feature>
<name>A0ABW0C1Y0_9BACT</name>
<gene>
    <name evidence="2" type="ORF">ACFPIK_15920</name>
</gene>
<evidence type="ECO:0000313" key="3">
    <source>
        <dbReference type="Proteomes" id="UP001596163"/>
    </source>
</evidence>
<feature type="transmembrane region" description="Helical" evidence="1">
    <location>
        <begin position="131"/>
        <end position="151"/>
    </location>
</feature>
<feature type="transmembrane region" description="Helical" evidence="1">
    <location>
        <begin position="36"/>
        <end position="55"/>
    </location>
</feature>
<reference evidence="3" key="1">
    <citation type="journal article" date="2019" name="Int. J. Syst. Evol. Microbiol.">
        <title>The Global Catalogue of Microorganisms (GCM) 10K type strain sequencing project: providing services to taxonomists for standard genome sequencing and annotation.</title>
        <authorList>
            <consortium name="The Broad Institute Genomics Platform"/>
            <consortium name="The Broad Institute Genome Sequencing Center for Infectious Disease"/>
            <person name="Wu L."/>
            <person name="Ma J."/>
        </authorList>
    </citation>
    <scope>NUCLEOTIDE SEQUENCE [LARGE SCALE GENOMIC DNA]</scope>
    <source>
        <strain evidence="3">CGMCC 1.7030</strain>
    </source>
</reference>
<evidence type="ECO:0000313" key="2">
    <source>
        <dbReference type="EMBL" id="MFC5193259.1"/>
    </source>
</evidence>
<feature type="transmembrane region" description="Helical" evidence="1">
    <location>
        <begin position="237"/>
        <end position="256"/>
    </location>
</feature>
<keyword evidence="1" id="KW-1133">Transmembrane helix</keyword>
<dbReference type="EMBL" id="JBHSKS010000016">
    <property type="protein sequence ID" value="MFC5193259.1"/>
    <property type="molecule type" value="Genomic_DNA"/>
</dbReference>
<organism evidence="2 3">
    <name type="scientific">Algoriphagus aquatilis</name>
    <dbReference type="NCBI Taxonomy" id="490186"/>
    <lineage>
        <taxon>Bacteria</taxon>
        <taxon>Pseudomonadati</taxon>
        <taxon>Bacteroidota</taxon>
        <taxon>Cytophagia</taxon>
        <taxon>Cytophagales</taxon>
        <taxon>Cyclobacteriaceae</taxon>
        <taxon>Algoriphagus</taxon>
    </lineage>
</organism>
<protein>
    <recommendedName>
        <fullName evidence="4">Prenyltransferase</fullName>
    </recommendedName>
</protein>